<name>A0AAJ4T5W9_9BURK</name>
<evidence type="ECO:0000313" key="1">
    <source>
        <dbReference type="EMBL" id="QSX96617.1"/>
    </source>
</evidence>
<dbReference type="AlphaFoldDB" id="A0AAJ4T5W9"/>
<gene>
    <name evidence="1" type="ORF">J3P46_01110</name>
</gene>
<reference evidence="1 2" key="1">
    <citation type="submission" date="2021-03" db="EMBL/GenBank/DDBJ databases">
        <title>Draft genome sequence of Janthinobacterium sp. strain PLB02 isolated from infected primmorphs (Lubomirskia baicalensis).</title>
        <authorList>
            <person name="Chernogor L.I."/>
            <person name="Belikov S.I."/>
            <person name="Petrushin I.S."/>
        </authorList>
    </citation>
    <scope>NUCLEOTIDE SEQUENCE [LARGE SCALE GENOMIC DNA]</scope>
    <source>
        <strain evidence="1 2">PLB02</strain>
    </source>
</reference>
<accession>A0AAJ4T5W9</accession>
<dbReference type="RefSeq" id="WP_151091883.1">
    <property type="nucleotide sequence ID" value="NZ_CP071520.1"/>
</dbReference>
<dbReference type="EMBL" id="CP071520">
    <property type="protein sequence ID" value="QSX96617.1"/>
    <property type="molecule type" value="Genomic_DNA"/>
</dbReference>
<proteinExistence type="predicted"/>
<evidence type="ECO:0000313" key="2">
    <source>
        <dbReference type="Proteomes" id="UP000662821"/>
    </source>
</evidence>
<dbReference type="Proteomes" id="UP000662821">
    <property type="component" value="Chromosome"/>
</dbReference>
<sequence length="104" mass="11277">MGDEPVVMPLEQRAIDGDGKKLCATVCADVGRQAGGVKIQCIKTSSASPGQKKHCLRGWEKVIDSLLSGGIDIPQPAAISRRWLHFPLSPICHCLIHAMAERYI</sequence>
<organism evidence="1 2">
    <name type="scientific">Janthinobacterium lividum</name>
    <dbReference type="NCBI Taxonomy" id="29581"/>
    <lineage>
        <taxon>Bacteria</taxon>
        <taxon>Pseudomonadati</taxon>
        <taxon>Pseudomonadota</taxon>
        <taxon>Betaproteobacteria</taxon>
        <taxon>Burkholderiales</taxon>
        <taxon>Oxalobacteraceae</taxon>
        <taxon>Janthinobacterium</taxon>
    </lineage>
</organism>
<protein>
    <submittedName>
        <fullName evidence="1">Uncharacterized protein</fullName>
    </submittedName>
</protein>